<reference evidence="3" key="1">
    <citation type="journal article" date="2023" name="Arch. Microbiol.">
        <title>Desulfoferula mesophilus gen. nov. sp. nov., a mesophilic sulfate-reducing bacterium isolated from a brackish lake sediment.</title>
        <authorList>
            <person name="Watanabe T."/>
            <person name="Yabe T."/>
            <person name="Tsuji J.M."/>
            <person name="Fukui M."/>
        </authorList>
    </citation>
    <scope>NUCLEOTIDE SEQUENCE [LARGE SCALE GENOMIC DNA]</scope>
    <source>
        <strain evidence="3">12FAK</strain>
    </source>
</reference>
<sequence length="147" mass="16260">MKLDDINLMLVRHLREGRKSLGVIAKALGITTNTVRSRLAKLDQDGVLTIRGLVNPDQIDGHMLVVIGIKLATPRLVDGAEKFNQLKGVASVVVVTGRFDLLVTVLLNDQFGLTEFYAEEVSKIDEVLSTETFVVYKNLNCHVPYVL</sequence>
<dbReference type="InterPro" id="IPR019888">
    <property type="entry name" value="Tscrpt_reg_AsnC-like"/>
</dbReference>
<dbReference type="Pfam" id="PF13412">
    <property type="entry name" value="HTH_24"/>
    <property type="match status" value="1"/>
</dbReference>
<evidence type="ECO:0000313" key="2">
    <source>
        <dbReference type="EMBL" id="BEQ15929.1"/>
    </source>
</evidence>
<dbReference type="InterPro" id="IPR036390">
    <property type="entry name" value="WH_DNA-bd_sf"/>
</dbReference>
<feature type="domain" description="Transcription regulator AsnC/Lrp ligand binding" evidence="1">
    <location>
        <begin position="67"/>
        <end position="137"/>
    </location>
</feature>
<dbReference type="Proteomes" id="UP001366166">
    <property type="component" value="Chromosome"/>
</dbReference>
<evidence type="ECO:0000259" key="1">
    <source>
        <dbReference type="Pfam" id="PF01037"/>
    </source>
</evidence>
<dbReference type="GO" id="GO:0043565">
    <property type="term" value="F:sequence-specific DNA binding"/>
    <property type="evidence" value="ECO:0007669"/>
    <property type="project" value="TreeGrafter"/>
</dbReference>
<dbReference type="PANTHER" id="PTHR30154:SF34">
    <property type="entry name" value="TRANSCRIPTIONAL REGULATOR AZLB"/>
    <property type="match status" value="1"/>
</dbReference>
<dbReference type="InterPro" id="IPR019887">
    <property type="entry name" value="Tscrpt_reg_AsnC/Lrp_C"/>
</dbReference>
<dbReference type="EMBL" id="AP028679">
    <property type="protein sequence ID" value="BEQ15929.1"/>
    <property type="molecule type" value="Genomic_DNA"/>
</dbReference>
<accession>A0AAU9EL97</accession>
<dbReference type="GO" id="GO:0005829">
    <property type="term" value="C:cytosol"/>
    <property type="evidence" value="ECO:0007669"/>
    <property type="project" value="TreeGrafter"/>
</dbReference>
<dbReference type="KEGG" id="dmp:FAK_29950"/>
<dbReference type="Gene3D" id="1.10.10.10">
    <property type="entry name" value="Winged helix-like DNA-binding domain superfamily/Winged helix DNA-binding domain"/>
    <property type="match status" value="1"/>
</dbReference>
<dbReference type="SUPFAM" id="SSF46785">
    <property type="entry name" value="Winged helix' DNA-binding domain"/>
    <property type="match status" value="1"/>
</dbReference>
<dbReference type="InterPro" id="IPR011008">
    <property type="entry name" value="Dimeric_a/b-barrel"/>
</dbReference>
<evidence type="ECO:0000313" key="3">
    <source>
        <dbReference type="Proteomes" id="UP001366166"/>
    </source>
</evidence>
<keyword evidence="3" id="KW-1185">Reference proteome</keyword>
<dbReference type="Pfam" id="PF01037">
    <property type="entry name" value="AsnC_trans_reg"/>
    <property type="match status" value="1"/>
</dbReference>
<dbReference type="AlphaFoldDB" id="A0AAU9EL97"/>
<dbReference type="SUPFAM" id="SSF54909">
    <property type="entry name" value="Dimeric alpha+beta barrel"/>
    <property type="match status" value="1"/>
</dbReference>
<dbReference type="Gene3D" id="3.30.70.920">
    <property type="match status" value="1"/>
</dbReference>
<gene>
    <name evidence="2" type="ORF">FAK_29950</name>
</gene>
<proteinExistence type="predicted"/>
<dbReference type="SMART" id="SM00344">
    <property type="entry name" value="HTH_ASNC"/>
    <property type="match status" value="1"/>
</dbReference>
<name>A0AAU9EL97_9BACT</name>
<dbReference type="RefSeq" id="WP_338601057.1">
    <property type="nucleotide sequence ID" value="NZ_AP028679.1"/>
</dbReference>
<dbReference type="InterPro" id="IPR036388">
    <property type="entry name" value="WH-like_DNA-bd_sf"/>
</dbReference>
<organism evidence="2 3">
    <name type="scientific">Desulfoferula mesophila</name>
    <dbReference type="NCBI Taxonomy" id="3058419"/>
    <lineage>
        <taxon>Bacteria</taxon>
        <taxon>Pseudomonadati</taxon>
        <taxon>Thermodesulfobacteriota</taxon>
        <taxon>Desulfarculia</taxon>
        <taxon>Desulfarculales</taxon>
        <taxon>Desulfarculaceae</taxon>
        <taxon>Desulfoferula</taxon>
    </lineage>
</organism>
<dbReference type="GO" id="GO:0043200">
    <property type="term" value="P:response to amino acid"/>
    <property type="evidence" value="ECO:0007669"/>
    <property type="project" value="TreeGrafter"/>
</dbReference>
<protein>
    <submittedName>
        <fullName evidence="2">Transcriptional regulator</fullName>
    </submittedName>
</protein>
<dbReference type="PANTHER" id="PTHR30154">
    <property type="entry name" value="LEUCINE-RESPONSIVE REGULATORY PROTEIN"/>
    <property type="match status" value="1"/>
</dbReference>